<keyword evidence="1" id="KW-0175">Coiled coil</keyword>
<feature type="compositionally biased region" description="Basic and acidic residues" evidence="2">
    <location>
        <begin position="30"/>
        <end position="59"/>
    </location>
</feature>
<evidence type="ECO:0000256" key="2">
    <source>
        <dbReference type="SAM" id="MobiDB-lite"/>
    </source>
</evidence>
<dbReference type="PANTHER" id="PTHR47587:SF2">
    <property type="entry name" value="OS05G0103500 PROTEIN"/>
    <property type="match status" value="1"/>
</dbReference>
<feature type="region of interest" description="Disordered" evidence="2">
    <location>
        <begin position="123"/>
        <end position="170"/>
    </location>
</feature>
<reference evidence="3" key="1">
    <citation type="journal article" date="2019" name="Sci. Rep.">
        <title>Draft genome of Tanacetum cinerariifolium, the natural source of mosquito coil.</title>
        <authorList>
            <person name="Yamashiro T."/>
            <person name="Shiraishi A."/>
            <person name="Satake H."/>
            <person name="Nakayama K."/>
        </authorList>
    </citation>
    <scope>NUCLEOTIDE SEQUENCE</scope>
</reference>
<feature type="non-terminal residue" evidence="3">
    <location>
        <position position="1"/>
    </location>
</feature>
<sequence>ADQKLWNALKAKYEKSSALTDSCMYNAFRNRDHDEHQGDDAPPKGEKGAKRQEDLKRPQPDALVFMVLKETRRTSKINATSFPEEDLEEKMIRRVRKEVGIKAMDDAFTIQISGNLVRQLADEADETKKKTRKPKPKTPKTPQQNQVKHTNQKEIHDNSQTPRGAPPVPGWPPMYLPVPLPAPPVNAEVEAIRSVLQDSEKVLEKLQKQEDELVVEVTQKAKELHDKEFKIPQPKPMPCSADLTACLDCYKENTKDPLKCKTLVEKYADCARTIRQQISSLNQ</sequence>
<gene>
    <name evidence="3" type="ORF">Tci_635622</name>
</gene>
<feature type="compositionally biased region" description="Basic residues" evidence="2">
    <location>
        <begin position="129"/>
        <end position="138"/>
    </location>
</feature>
<comment type="caution">
    <text evidence="3">The sequence shown here is derived from an EMBL/GenBank/DDBJ whole genome shotgun (WGS) entry which is preliminary data.</text>
</comment>
<dbReference type="EMBL" id="BKCJ010459503">
    <property type="protein sequence ID" value="GFA63650.1"/>
    <property type="molecule type" value="Genomic_DNA"/>
</dbReference>
<accession>A0A699K0H5</accession>
<name>A0A699K0H5_TANCI</name>
<organism evidence="3">
    <name type="scientific">Tanacetum cinerariifolium</name>
    <name type="common">Dalmatian daisy</name>
    <name type="synonym">Chrysanthemum cinerariifolium</name>
    <dbReference type="NCBI Taxonomy" id="118510"/>
    <lineage>
        <taxon>Eukaryota</taxon>
        <taxon>Viridiplantae</taxon>
        <taxon>Streptophyta</taxon>
        <taxon>Embryophyta</taxon>
        <taxon>Tracheophyta</taxon>
        <taxon>Spermatophyta</taxon>
        <taxon>Magnoliopsida</taxon>
        <taxon>eudicotyledons</taxon>
        <taxon>Gunneridae</taxon>
        <taxon>Pentapetalae</taxon>
        <taxon>asterids</taxon>
        <taxon>campanulids</taxon>
        <taxon>Asterales</taxon>
        <taxon>Asteraceae</taxon>
        <taxon>Asteroideae</taxon>
        <taxon>Anthemideae</taxon>
        <taxon>Anthemidinae</taxon>
        <taxon>Tanacetum</taxon>
    </lineage>
</organism>
<feature type="coiled-coil region" evidence="1">
    <location>
        <begin position="189"/>
        <end position="223"/>
    </location>
</feature>
<dbReference type="AlphaFoldDB" id="A0A699K0H5"/>
<evidence type="ECO:0000313" key="3">
    <source>
        <dbReference type="EMBL" id="GFA63650.1"/>
    </source>
</evidence>
<proteinExistence type="predicted"/>
<evidence type="ECO:0000256" key="1">
    <source>
        <dbReference type="SAM" id="Coils"/>
    </source>
</evidence>
<protein>
    <submittedName>
        <fullName evidence="3">Uncharacterized protein</fullName>
    </submittedName>
</protein>
<dbReference type="PANTHER" id="PTHR47587">
    <property type="entry name" value="OS05G0103500 PROTEIN"/>
    <property type="match status" value="1"/>
</dbReference>
<feature type="region of interest" description="Disordered" evidence="2">
    <location>
        <begin position="30"/>
        <end position="60"/>
    </location>
</feature>